<accession>A0ACA9U7M4</accession>
<sequence>MAGLPNNNNRWIAPDATPSNGVTVLPPRHQAKVQEFLQKFGYLDRSRDAADLDPSVDDHAALKYFQRFIGLSDTSGIYNDETKTAMNEPRCGFPDVSGISDFVLSGSKWNKKVITWRLVGPSEDLPIGQVRTAILKACNEWNRYMLNNRLQEVLSGPADIVIQFARGNHGDGNNFDGPGRVLAHAYFPPPAGGQLSGDIHFDEDENWTEDFSMQVALHELGHSLGLRHSTDPSAVMFPTFSSGRRSLGTDDIAGIRRLYP</sequence>
<name>A0ACA9U7M4_BIOOC</name>
<evidence type="ECO:0000313" key="1">
    <source>
        <dbReference type="EMBL" id="CAG9948812.1"/>
    </source>
</evidence>
<organism evidence="1 2">
    <name type="scientific">Clonostachys rosea f. rosea IK726</name>
    <dbReference type="NCBI Taxonomy" id="1349383"/>
    <lineage>
        <taxon>Eukaryota</taxon>
        <taxon>Fungi</taxon>
        <taxon>Dikarya</taxon>
        <taxon>Ascomycota</taxon>
        <taxon>Pezizomycotina</taxon>
        <taxon>Sordariomycetes</taxon>
        <taxon>Hypocreomycetidae</taxon>
        <taxon>Hypocreales</taxon>
        <taxon>Bionectriaceae</taxon>
        <taxon>Clonostachys</taxon>
    </lineage>
</organism>
<proteinExistence type="predicted"/>
<dbReference type="Proteomes" id="UP000836387">
    <property type="component" value="Unassembled WGS sequence"/>
</dbReference>
<gene>
    <name evidence="1" type="ORF">CRV2_00018105</name>
</gene>
<protein>
    <submittedName>
        <fullName evidence="1">Uncharacterized protein</fullName>
    </submittedName>
</protein>
<reference evidence="1" key="1">
    <citation type="submission" date="2020-04" db="EMBL/GenBank/DDBJ databases">
        <authorList>
            <person name="Broberg M."/>
        </authorList>
    </citation>
    <scope>NUCLEOTIDE SEQUENCE</scope>
</reference>
<reference evidence="1" key="2">
    <citation type="submission" date="2021-10" db="EMBL/GenBank/DDBJ databases">
        <authorList>
            <person name="Piombo E."/>
        </authorList>
    </citation>
    <scope>NUCLEOTIDE SEQUENCE</scope>
</reference>
<keyword evidence="2" id="KW-1185">Reference proteome</keyword>
<comment type="caution">
    <text evidence="1">The sequence shown here is derived from an EMBL/GenBank/DDBJ whole genome shotgun (WGS) entry which is preliminary data.</text>
</comment>
<evidence type="ECO:0000313" key="2">
    <source>
        <dbReference type="Proteomes" id="UP000836387"/>
    </source>
</evidence>
<dbReference type="EMBL" id="CADEHS020000038">
    <property type="protein sequence ID" value="CAG9948812.1"/>
    <property type="molecule type" value="Genomic_DNA"/>
</dbReference>